<dbReference type="Proteomes" id="UP000195072">
    <property type="component" value="Unassembled WGS sequence"/>
</dbReference>
<gene>
    <name evidence="3" type="ORF">HK16_18490</name>
</gene>
<evidence type="ECO:0000256" key="2">
    <source>
        <dbReference type="SAM" id="SignalP"/>
    </source>
</evidence>
<dbReference type="EMBL" id="JOOZ01000079">
    <property type="protein sequence ID" value="OUL65183.1"/>
    <property type="molecule type" value="Genomic_DNA"/>
</dbReference>
<comment type="caution">
    <text evidence="3">The sequence shown here is derived from an EMBL/GenBank/DDBJ whole genome shotgun (WGS) entry which is preliminary data.</text>
</comment>
<evidence type="ECO:0000256" key="1">
    <source>
        <dbReference type="SAM" id="MobiDB-lite"/>
    </source>
</evidence>
<feature type="signal peptide" evidence="2">
    <location>
        <begin position="1"/>
        <end position="18"/>
    </location>
</feature>
<organism evidence="3 4">
    <name type="scientific">Acetobacter senegalensis</name>
    <dbReference type="NCBI Taxonomy" id="446692"/>
    <lineage>
        <taxon>Bacteria</taxon>
        <taxon>Pseudomonadati</taxon>
        <taxon>Pseudomonadota</taxon>
        <taxon>Alphaproteobacteria</taxon>
        <taxon>Acetobacterales</taxon>
        <taxon>Acetobacteraceae</taxon>
        <taxon>Acetobacter</taxon>
    </lineage>
</organism>
<evidence type="ECO:0000313" key="3">
    <source>
        <dbReference type="EMBL" id="OUL65183.1"/>
    </source>
</evidence>
<feature type="region of interest" description="Disordered" evidence="1">
    <location>
        <begin position="113"/>
        <end position="132"/>
    </location>
</feature>
<evidence type="ECO:0000313" key="4">
    <source>
        <dbReference type="Proteomes" id="UP000195072"/>
    </source>
</evidence>
<sequence length="661" mass="69086">MARGVLLAVVCLPLTAQAPAPVRPNHTLPQYDSPKTDSVTTPSIMTRMAVSSGVPGSYAPMWPPGGIRKDTVIPSVYGDGSSGTLDQVARMADGSVQQTDKNTAGGVSALNENSEATSPVNTTGAVSQGSQNDIPKLPYTGWTTNDAAFGGGSTVTFGKAIPNMADRMAMFGGHRLYDSVFTKFYALPYGVGDGGGCVHSVVMTFTPGTGANCGAGGWDAVTQYELASNNPPWLVAGADFKDENGVTHNVTFTANGAFIRPALTPADETLLKSGMHVLTNIVAGPVIYSGKNLDGDQTHMNRDQQFYGGTLGMWKDGSDGNGTFTQITLGANWSRVTADSTAVDAGHIPAVGAVNNAATGRADALDKDIYGAYTHPLLAFGTYIKHFTRNTTCLVRANADATGGDGAKLLGASRKCDEEIDMWYYGPNYGGTMHGLTIGYAGNKPSNDSYGLAIAGALPEGARIWLGADGHDIDGDLVKSGRRQGPAPAVGATELMWEWWQQPSTKTAYNEAVKLWARVNAVSNPTSANNPVTGKDVSYWLGPRQSSTQFKIDGTLLSALGYNPVWSPGGAALCGADETDNTGNACLTVNHDGSASVGNLTARGQIASQSASLSSLPAGLTDGAEIWCQDCVVNGIKGAKLYWHTAAARWYDAYNRPPAGQ</sequence>
<proteinExistence type="predicted"/>
<protein>
    <submittedName>
        <fullName evidence="3">Uncharacterized protein</fullName>
    </submittedName>
</protein>
<name>A0A252EG45_9PROT</name>
<reference evidence="3 4" key="1">
    <citation type="submission" date="2014-06" db="EMBL/GenBank/DDBJ databases">
        <authorList>
            <person name="Ju J."/>
            <person name="Zhang J."/>
        </authorList>
    </citation>
    <scope>NUCLEOTIDE SEQUENCE [LARGE SCALE GENOMIC DNA]</scope>
    <source>
        <strain evidence="3">DmL_050</strain>
    </source>
</reference>
<keyword evidence="2" id="KW-0732">Signal</keyword>
<dbReference type="AlphaFoldDB" id="A0A252EG45"/>
<feature type="region of interest" description="Disordered" evidence="1">
    <location>
        <begin position="19"/>
        <end position="40"/>
    </location>
</feature>
<accession>A0A252EG45</accession>
<feature type="chain" id="PRO_5013191254" evidence="2">
    <location>
        <begin position="19"/>
        <end position="661"/>
    </location>
</feature>